<dbReference type="Pfam" id="PF01636">
    <property type="entry name" value="APH"/>
    <property type="match status" value="1"/>
</dbReference>
<reference evidence="3" key="1">
    <citation type="journal article" date="2023" name="Mol. Phylogenet. Evol.">
        <title>Genome-scale phylogeny and comparative genomics of the fungal order Sordariales.</title>
        <authorList>
            <person name="Hensen N."/>
            <person name="Bonometti L."/>
            <person name="Westerberg I."/>
            <person name="Brannstrom I.O."/>
            <person name="Guillou S."/>
            <person name="Cros-Aarteil S."/>
            <person name="Calhoun S."/>
            <person name="Haridas S."/>
            <person name="Kuo A."/>
            <person name="Mondo S."/>
            <person name="Pangilinan J."/>
            <person name="Riley R."/>
            <person name="LaButti K."/>
            <person name="Andreopoulos B."/>
            <person name="Lipzen A."/>
            <person name="Chen C."/>
            <person name="Yan M."/>
            <person name="Daum C."/>
            <person name="Ng V."/>
            <person name="Clum A."/>
            <person name="Steindorff A."/>
            <person name="Ohm R.A."/>
            <person name="Martin F."/>
            <person name="Silar P."/>
            <person name="Natvig D.O."/>
            <person name="Lalanne C."/>
            <person name="Gautier V."/>
            <person name="Ament-Velasquez S.L."/>
            <person name="Kruys A."/>
            <person name="Hutchinson M.I."/>
            <person name="Powell A.J."/>
            <person name="Barry K."/>
            <person name="Miller A.N."/>
            <person name="Grigoriev I.V."/>
            <person name="Debuchy R."/>
            <person name="Gladieux P."/>
            <person name="Hiltunen Thoren M."/>
            <person name="Johannesson H."/>
        </authorList>
    </citation>
    <scope>NUCLEOTIDE SEQUENCE</scope>
    <source>
        <strain evidence="3">CBS 757.83</strain>
    </source>
</reference>
<evidence type="ECO:0000313" key="4">
    <source>
        <dbReference type="Proteomes" id="UP001305647"/>
    </source>
</evidence>
<dbReference type="PANTHER" id="PTHR21310:SF37">
    <property type="entry name" value="AMINOGLYCOSIDE PHOSPHOTRANSFERASE DOMAIN-CONTAINING PROTEIN"/>
    <property type="match status" value="1"/>
</dbReference>
<feature type="compositionally biased region" description="Low complexity" evidence="1">
    <location>
        <begin position="16"/>
        <end position="26"/>
    </location>
</feature>
<accession>A0AAN6SY12</accession>
<dbReference type="InterPro" id="IPR051678">
    <property type="entry name" value="AGP_Transferase"/>
</dbReference>
<feature type="domain" description="Aminoglycoside phosphotransferase" evidence="2">
    <location>
        <begin position="94"/>
        <end position="363"/>
    </location>
</feature>
<sequence length="537" mass="60650">MADPGNDDSLVGDSIAVAPTPAGGPVPRDKRDRENGIWKDSLVDARTKERNDLLQSTLTRLREENRLMEIYGFIIHHRPGTAVRPYAGTMGGYNAIFRVEYTDGDAVLRTGLAGSVAFGDEKVRNEVATMRYIEKVTSIPVPHIYHWGTAAENPLGLGAFIIMDYIPHSQDLSDVLGDPTLGERRQFLDPNVSEEKLERMYRQVAYIVLQLSKLEMPKIGSLRQTGDSFTVASRPLTQDMNDLVTKAGLPLSILPPENATYSTSDEWYAVLADLHVAHLTFQHNNAIDSPDDCRDKFVARHLFRQQVRRGKLLAPTTPPGKRWAKKEAFYLYVDDFRPYNILIDADLNVVGVIDWEWAYFAPASFSQAAPWWLLLGQPVSCPGTILDFRDRFAGALDVFLRALRAVEDAARSNEEEEGQEGWSLDQHIGALNLDPGTIRLSDCMRRSWENGDFWAIYAARRCYGFEPVFWEFLDERFFGENAAGGWEGRAHLLSEKGKRRMEVFVERKVEGSKEKKIVDWDPDEARACLAESIADFD</sequence>
<feature type="region of interest" description="Disordered" evidence="1">
    <location>
        <begin position="1"/>
        <end position="35"/>
    </location>
</feature>
<dbReference type="Proteomes" id="UP001305647">
    <property type="component" value="Unassembled WGS sequence"/>
</dbReference>
<dbReference type="PANTHER" id="PTHR21310">
    <property type="entry name" value="AMINOGLYCOSIDE PHOSPHOTRANSFERASE-RELATED-RELATED"/>
    <property type="match status" value="1"/>
</dbReference>
<dbReference type="InterPro" id="IPR002575">
    <property type="entry name" value="Aminoglycoside_PTrfase"/>
</dbReference>
<dbReference type="AlphaFoldDB" id="A0AAN6SY12"/>
<organism evidence="3 4">
    <name type="scientific">Parathielavia hyrcaniae</name>
    <dbReference type="NCBI Taxonomy" id="113614"/>
    <lineage>
        <taxon>Eukaryota</taxon>
        <taxon>Fungi</taxon>
        <taxon>Dikarya</taxon>
        <taxon>Ascomycota</taxon>
        <taxon>Pezizomycotina</taxon>
        <taxon>Sordariomycetes</taxon>
        <taxon>Sordariomycetidae</taxon>
        <taxon>Sordariales</taxon>
        <taxon>Chaetomiaceae</taxon>
        <taxon>Parathielavia</taxon>
    </lineage>
</organism>
<evidence type="ECO:0000259" key="2">
    <source>
        <dbReference type="Pfam" id="PF01636"/>
    </source>
</evidence>
<name>A0AAN6SY12_9PEZI</name>
<protein>
    <recommendedName>
        <fullName evidence="2">Aminoglycoside phosphotransferase domain-containing protein</fullName>
    </recommendedName>
</protein>
<reference evidence="3" key="2">
    <citation type="submission" date="2023-05" db="EMBL/GenBank/DDBJ databases">
        <authorList>
            <consortium name="Lawrence Berkeley National Laboratory"/>
            <person name="Steindorff A."/>
            <person name="Hensen N."/>
            <person name="Bonometti L."/>
            <person name="Westerberg I."/>
            <person name="Brannstrom I.O."/>
            <person name="Guillou S."/>
            <person name="Cros-Aarteil S."/>
            <person name="Calhoun S."/>
            <person name="Haridas S."/>
            <person name="Kuo A."/>
            <person name="Mondo S."/>
            <person name="Pangilinan J."/>
            <person name="Riley R."/>
            <person name="Labutti K."/>
            <person name="Andreopoulos B."/>
            <person name="Lipzen A."/>
            <person name="Chen C."/>
            <person name="Yanf M."/>
            <person name="Daum C."/>
            <person name="Ng V."/>
            <person name="Clum A."/>
            <person name="Ohm R."/>
            <person name="Martin F."/>
            <person name="Silar P."/>
            <person name="Natvig D."/>
            <person name="Lalanne C."/>
            <person name="Gautier V."/>
            <person name="Ament-Velasquez S.L."/>
            <person name="Kruys A."/>
            <person name="Hutchinson M.I."/>
            <person name="Powell A.J."/>
            <person name="Barry K."/>
            <person name="Miller A.N."/>
            <person name="Grigoriev I.V."/>
            <person name="Debuchy R."/>
            <person name="Gladieux P."/>
            <person name="Thoren M.H."/>
            <person name="Johannesson H."/>
        </authorList>
    </citation>
    <scope>NUCLEOTIDE SEQUENCE</scope>
    <source>
        <strain evidence="3">CBS 757.83</strain>
    </source>
</reference>
<dbReference type="EMBL" id="MU863687">
    <property type="protein sequence ID" value="KAK4097032.1"/>
    <property type="molecule type" value="Genomic_DNA"/>
</dbReference>
<proteinExistence type="predicted"/>
<dbReference type="SUPFAM" id="SSF56112">
    <property type="entry name" value="Protein kinase-like (PK-like)"/>
    <property type="match status" value="1"/>
</dbReference>
<evidence type="ECO:0000313" key="3">
    <source>
        <dbReference type="EMBL" id="KAK4097032.1"/>
    </source>
</evidence>
<dbReference type="InterPro" id="IPR011009">
    <property type="entry name" value="Kinase-like_dom_sf"/>
</dbReference>
<keyword evidence="4" id="KW-1185">Reference proteome</keyword>
<comment type="caution">
    <text evidence="3">The sequence shown here is derived from an EMBL/GenBank/DDBJ whole genome shotgun (WGS) entry which is preliminary data.</text>
</comment>
<gene>
    <name evidence="3" type="ORF">N658DRAFT_500906</name>
</gene>
<evidence type="ECO:0000256" key="1">
    <source>
        <dbReference type="SAM" id="MobiDB-lite"/>
    </source>
</evidence>